<comment type="caution">
    <text evidence="3">The sequence shown here is derived from an EMBL/GenBank/DDBJ whole genome shotgun (WGS) entry which is preliminary data.</text>
</comment>
<dbReference type="Pfam" id="PF13408">
    <property type="entry name" value="Zn_ribbon_recom"/>
    <property type="match status" value="1"/>
</dbReference>
<dbReference type="CDD" id="cd00338">
    <property type="entry name" value="Ser_Recombinase"/>
    <property type="match status" value="1"/>
</dbReference>
<sequence length="447" mass="51212">MSTTYNQNTTIEPPKIEYCLYARKSSESDERQAMSIDSQIDEMLTLAKRDNLKIKEVKKESHSAKMSGSRPVFTQLLQELRQKKFNGILTWAPDRLSRNAGDLGSVVDLMDQGKLIKIQTYSQSFSNSPNEKFLLMILCSQAKLENDNKGLNVQRGLRTKCAMGWRPSIAPAGYLNQAGDGHKDELIILDPERSSFIAQMFERVGHQGHSGRAIKNWLDRIGFTTRLGNKMPLSKVYSTLNNPFYYGEFEFPVGSGTWYQGKHKPLVTKELFDKVQEVLMVPPKSYHNKIFPFKSIFRCGGCGGGVTAEEKIRKLKHGGYAKHTYYHCGRSLNYECDEPYITEDDLVKQLIANIDKIKFNHTGVTRKIQEDIERYHRLKTQVLHQEFIDGHLAEFNRIPQTSADKNEMTKNYLLHILQIGTAEERQEALSFIKTKFILSKRAITIQK</sequence>
<gene>
    <name evidence="3" type="ORF">UX85_C0007G0027</name>
</gene>
<dbReference type="InterPro" id="IPR050639">
    <property type="entry name" value="SSR_resolvase"/>
</dbReference>
<dbReference type="Gene3D" id="3.40.50.1390">
    <property type="entry name" value="Resolvase, N-terminal catalytic domain"/>
    <property type="match status" value="1"/>
</dbReference>
<dbReference type="SMART" id="SM00857">
    <property type="entry name" value="Resolvase"/>
    <property type="match status" value="1"/>
</dbReference>
<dbReference type="AlphaFoldDB" id="A0A0G1USN4"/>
<dbReference type="InterPro" id="IPR006119">
    <property type="entry name" value="Resolv_N"/>
</dbReference>
<reference evidence="3 4" key="1">
    <citation type="journal article" date="2015" name="Nature">
        <title>rRNA introns, odd ribosomes, and small enigmatic genomes across a large radiation of phyla.</title>
        <authorList>
            <person name="Brown C.T."/>
            <person name="Hug L.A."/>
            <person name="Thomas B.C."/>
            <person name="Sharon I."/>
            <person name="Castelle C.J."/>
            <person name="Singh A."/>
            <person name="Wilkins M.J."/>
            <person name="Williams K.H."/>
            <person name="Banfield J.F."/>
        </authorList>
    </citation>
    <scope>NUCLEOTIDE SEQUENCE [LARGE SCALE GENOMIC DNA]</scope>
</reference>
<dbReference type="Proteomes" id="UP000033860">
    <property type="component" value="Unassembled WGS sequence"/>
</dbReference>
<dbReference type="PROSITE" id="PS51737">
    <property type="entry name" value="RECOMBINASE_DNA_BIND"/>
    <property type="match status" value="1"/>
</dbReference>
<dbReference type="GO" id="GO:0003677">
    <property type="term" value="F:DNA binding"/>
    <property type="evidence" value="ECO:0007669"/>
    <property type="project" value="InterPro"/>
</dbReference>
<dbReference type="InterPro" id="IPR011109">
    <property type="entry name" value="DNA_bind_recombinase_dom"/>
</dbReference>
<dbReference type="Pfam" id="PF00239">
    <property type="entry name" value="Resolvase"/>
    <property type="match status" value="1"/>
</dbReference>
<evidence type="ECO:0000259" key="2">
    <source>
        <dbReference type="PROSITE" id="PS51737"/>
    </source>
</evidence>
<proteinExistence type="predicted"/>
<dbReference type="PANTHER" id="PTHR30461">
    <property type="entry name" value="DNA-INVERTASE FROM LAMBDOID PROPHAGE"/>
    <property type="match status" value="1"/>
</dbReference>
<feature type="domain" description="Recombinase" evidence="2">
    <location>
        <begin position="171"/>
        <end position="285"/>
    </location>
</feature>
<feature type="domain" description="Resolvase/invertase-type recombinase catalytic" evidence="1">
    <location>
        <begin position="17"/>
        <end position="164"/>
    </location>
</feature>
<dbReference type="EMBL" id="LCNT01000007">
    <property type="protein sequence ID" value="KKU60740.1"/>
    <property type="molecule type" value="Genomic_DNA"/>
</dbReference>
<dbReference type="PROSITE" id="PS51736">
    <property type="entry name" value="RECOMBINASES_3"/>
    <property type="match status" value="1"/>
</dbReference>
<dbReference type="Gene3D" id="3.90.1750.20">
    <property type="entry name" value="Putative Large Serine Recombinase, Chain B, Domain 2"/>
    <property type="match status" value="1"/>
</dbReference>
<dbReference type="Pfam" id="PF07508">
    <property type="entry name" value="Recombinase"/>
    <property type="match status" value="1"/>
</dbReference>
<dbReference type="InterPro" id="IPR036162">
    <property type="entry name" value="Resolvase-like_N_sf"/>
</dbReference>
<evidence type="ECO:0000259" key="1">
    <source>
        <dbReference type="PROSITE" id="PS51736"/>
    </source>
</evidence>
<dbReference type="InterPro" id="IPR038109">
    <property type="entry name" value="DNA_bind_recomb_sf"/>
</dbReference>
<organism evidence="3 4">
    <name type="scientific">Candidatus Beckwithbacteria bacterium GW2011_GWB1_47_15</name>
    <dbReference type="NCBI Taxonomy" id="1618371"/>
    <lineage>
        <taxon>Bacteria</taxon>
        <taxon>Candidatus Beckwithiibacteriota</taxon>
    </lineage>
</organism>
<evidence type="ECO:0000313" key="4">
    <source>
        <dbReference type="Proteomes" id="UP000033860"/>
    </source>
</evidence>
<evidence type="ECO:0000313" key="3">
    <source>
        <dbReference type="EMBL" id="KKU60740.1"/>
    </source>
</evidence>
<protein>
    <recommendedName>
        <fullName evidence="5">Recombinase</fullName>
    </recommendedName>
</protein>
<evidence type="ECO:0008006" key="5">
    <source>
        <dbReference type="Google" id="ProtNLM"/>
    </source>
</evidence>
<dbReference type="SUPFAM" id="SSF53041">
    <property type="entry name" value="Resolvase-like"/>
    <property type="match status" value="1"/>
</dbReference>
<dbReference type="GO" id="GO:0000150">
    <property type="term" value="F:DNA strand exchange activity"/>
    <property type="evidence" value="ECO:0007669"/>
    <property type="project" value="InterPro"/>
</dbReference>
<dbReference type="InterPro" id="IPR025827">
    <property type="entry name" value="Zn_ribbon_recom_dom"/>
</dbReference>
<accession>A0A0G1USN4</accession>
<dbReference type="PANTHER" id="PTHR30461:SF23">
    <property type="entry name" value="DNA RECOMBINASE-RELATED"/>
    <property type="match status" value="1"/>
</dbReference>
<name>A0A0G1USN4_9BACT</name>